<dbReference type="NCBIfam" id="NF002677">
    <property type="entry name" value="PRK02406.1"/>
    <property type="match status" value="1"/>
</dbReference>
<keyword evidence="2" id="KW-0479">Metal-binding</keyword>
<dbReference type="SUPFAM" id="SSF100879">
    <property type="entry name" value="Lesion bypass DNA polymerase (Y-family), little finger domain"/>
    <property type="match status" value="1"/>
</dbReference>
<dbReference type="Gene3D" id="3.40.1170.60">
    <property type="match status" value="1"/>
</dbReference>
<dbReference type="Pfam" id="PF00817">
    <property type="entry name" value="IMS"/>
    <property type="match status" value="1"/>
</dbReference>
<dbReference type="InterPro" id="IPR050116">
    <property type="entry name" value="DNA_polymerase-Y"/>
</dbReference>
<name>A0A7Y8VRH9_9FIRM</name>
<feature type="site" description="Substrate discrimination" evidence="2">
    <location>
        <position position="16"/>
    </location>
</feature>
<dbReference type="InterPro" id="IPR017961">
    <property type="entry name" value="DNA_pol_Y-fam_little_finger"/>
</dbReference>
<keyword evidence="2 5" id="KW-0548">Nucleotidyltransferase</keyword>
<keyword evidence="2" id="KW-0239">DNA-directed DNA polymerase</keyword>
<accession>A0A7Y8VRH9</accession>
<sequence length="436" mass="48973">MSRDRRILHCDMNSFYASVELLSRPALKDKPVAVAGDPGSRHGIILAKNEAAKRFGIVTAETVQSARRKCPDLITLPPHHEKYREYSRILNSIYLEYTDLVEPFSVDESWLDVTASEMIMGDAKLIADSIRERVKRELGLTLSAGVSFNKIFAKMGSDYKKPDATTVISRQNFKRLLWPMSVSEMFMVGRATAAKLDGLGIRTIGDLAHADRLLLANIFGIHGDNLYRYANGLDDEPVLAYDRREDIKSVGHGMTFRRNLQGPDDIGIALTELTDMVSTRLRRHSKWARGVRIEVTTPEFKRLSRQKRLPKPVSSPAAFRRAALDLIKELRYIDRPIRLLTVTAIDLTDSPDAGQLTIFTIGASTEENHQNEKDESIAKALDQIRDKFGQSSIKFAHVLGNDIGVDGEISIKEHVKTETSESSDNLEESNEESYNE</sequence>
<dbReference type="HAMAP" id="MF_01113">
    <property type="entry name" value="DNApol_IV"/>
    <property type="match status" value="1"/>
</dbReference>
<dbReference type="PANTHER" id="PTHR11076:SF33">
    <property type="entry name" value="DNA POLYMERASE KAPPA"/>
    <property type="match status" value="1"/>
</dbReference>
<dbReference type="Gene3D" id="3.30.1490.100">
    <property type="entry name" value="DNA polymerase, Y-family, little finger domain"/>
    <property type="match status" value="1"/>
</dbReference>
<dbReference type="PROSITE" id="PS50173">
    <property type="entry name" value="UMUC"/>
    <property type="match status" value="1"/>
</dbReference>
<evidence type="ECO:0000256" key="2">
    <source>
        <dbReference type="HAMAP-Rule" id="MF_01113"/>
    </source>
</evidence>
<evidence type="ECO:0000256" key="1">
    <source>
        <dbReference type="ARBA" id="ARBA00010945"/>
    </source>
</evidence>
<keyword evidence="2" id="KW-0235">DNA replication</keyword>
<dbReference type="Pfam" id="PF11799">
    <property type="entry name" value="IMS_C"/>
    <property type="match status" value="1"/>
</dbReference>
<keyword evidence="2" id="KW-0227">DNA damage</keyword>
<comment type="subunit">
    <text evidence="2">Monomer.</text>
</comment>
<dbReference type="Proteomes" id="UP000526307">
    <property type="component" value="Unassembled WGS sequence"/>
</dbReference>
<evidence type="ECO:0000256" key="3">
    <source>
        <dbReference type="SAM" id="MobiDB-lite"/>
    </source>
</evidence>
<keyword evidence="2" id="KW-0234">DNA repair</keyword>
<comment type="cofactor">
    <cofactor evidence="2">
        <name>Mg(2+)</name>
        <dbReference type="ChEBI" id="CHEBI:18420"/>
    </cofactor>
    <text evidence="2">Binds 2 magnesium ions per subunit.</text>
</comment>
<feature type="binding site" evidence="2">
    <location>
        <position position="11"/>
    </location>
    <ligand>
        <name>Mg(2+)</name>
        <dbReference type="ChEBI" id="CHEBI:18420"/>
    </ligand>
</feature>
<comment type="caution">
    <text evidence="5">The sequence shown here is derived from an EMBL/GenBank/DDBJ whole genome shotgun (WGS) entry which is preliminary data.</text>
</comment>
<dbReference type="GO" id="GO:0042276">
    <property type="term" value="P:error-prone translesion synthesis"/>
    <property type="evidence" value="ECO:0007669"/>
    <property type="project" value="TreeGrafter"/>
</dbReference>
<keyword evidence="2 5" id="KW-0808">Transferase</keyword>
<comment type="subcellular location">
    <subcellularLocation>
        <location evidence="2">Cytoplasm</location>
    </subcellularLocation>
</comment>
<dbReference type="InterPro" id="IPR022880">
    <property type="entry name" value="DNApol_IV"/>
</dbReference>
<comment type="catalytic activity">
    <reaction evidence="2">
        <text>DNA(n) + a 2'-deoxyribonucleoside 5'-triphosphate = DNA(n+1) + diphosphate</text>
        <dbReference type="Rhea" id="RHEA:22508"/>
        <dbReference type="Rhea" id="RHEA-COMP:17339"/>
        <dbReference type="Rhea" id="RHEA-COMP:17340"/>
        <dbReference type="ChEBI" id="CHEBI:33019"/>
        <dbReference type="ChEBI" id="CHEBI:61560"/>
        <dbReference type="ChEBI" id="CHEBI:173112"/>
        <dbReference type="EC" id="2.7.7.7"/>
    </reaction>
</comment>
<dbReference type="EC" id="2.7.7.7" evidence="2"/>
<reference evidence="5 6" key="1">
    <citation type="submission" date="2020-06" db="EMBL/GenBank/DDBJ databases">
        <title>Mogibacterium timidum strain W9173 genomic sequence.</title>
        <authorList>
            <person name="Wade W.G."/>
            <person name="Johnston C.D."/>
            <person name="Chen T."/>
            <person name="Dewhirst F.E."/>
        </authorList>
    </citation>
    <scope>NUCLEOTIDE SEQUENCE [LARGE SCALE GENOMIC DNA]</scope>
    <source>
        <strain evidence="5 6">W9173</strain>
    </source>
</reference>
<feature type="active site" evidence="2">
    <location>
        <position position="108"/>
    </location>
</feature>
<organism evidence="5 6">
    <name type="scientific">Mogibacterium timidum</name>
    <dbReference type="NCBI Taxonomy" id="35519"/>
    <lineage>
        <taxon>Bacteria</taxon>
        <taxon>Bacillati</taxon>
        <taxon>Bacillota</taxon>
        <taxon>Clostridia</taxon>
        <taxon>Peptostreptococcales</taxon>
        <taxon>Anaerovoracaceae</taxon>
        <taxon>Mogibacterium</taxon>
    </lineage>
</organism>
<dbReference type="InterPro" id="IPR001126">
    <property type="entry name" value="UmuC"/>
</dbReference>
<keyword evidence="2" id="KW-0238">DNA-binding</keyword>
<dbReference type="AlphaFoldDB" id="A0A7Y8VRH9"/>
<dbReference type="GO" id="GO:0003887">
    <property type="term" value="F:DNA-directed DNA polymerase activity"/>
    <property type="evidence" value="ECO:0007669"/>
    <property type="project" value="UniProtKB-UniRule"/>
</dbReference>
<evidence type="ECO:0000313" key="6">
    <source>
        <dbReference type="Proteomes" id="UP000526307"/>
    </source>
</evidence>
<evidence type="ECO:0000313" key="5">
    <source>
        <dbReference type="EMBL" id="NWO23207.1"/>
    </source>
</evidence>
<dbReference type="InterPro" id="IPR043502">
    <property type="entry name" value="DNA/RNA_pol_sf"/>
</dbReference>
<dbReference type="CDD" id="cd03586">
    <property type="entry name" value="PolY_Pol_IV_kappa"/>
    <property type="match status" value="1"/>
</dbReference>
<feature type="domain" description="UmuC" evidence="4">
    <location>
        <begin position="7"/>
        <end position="189"/>
    </location>
</feature>
<dbReference type="PANTHER" id="PTHR11076">
    <property type="entry name" value="DNA REPAIR POLYMERASE UMUC / TRANSFERASE FAMILY MEMBER"/>
    <property type="match status" value="1"/>
</dbReference>
<gene>
    <name evidence="2 5" type="primary">dinB</name>
    <name evidence="5" type="ORF">HW270_03810</name>
</gene>
<dbReference type="GO" id="GO:0000287">
    <property type="term" value="F:magnesium ion binding"/>
    <property type="evidence" value="ECO:0007669"/>
    <property type="project" value="UniProtKB-UniRule"/>
</dbReference>
<dbReference type="GO" id="GO:0009432">
    <property type="term" value="P:SOS response"/>
    <property type="evidence" value="ECO:0007669"/>
    <property type="project" value="TreeGrafter"/>
</dbReference>
<dbReference type="GO" id="GO:0003684">
    <property type="term" value="F:damaged DNA binding"/>
    <property type="evidence" value="ECO:0007669"/>
    <property type="project" value="InterPro"/>
</dbReference>
<comment type="function">
    <text evidence="2">Poorly processive, error-prone DNA polymerase involved in untargeted mutagenesis. Copies undamaged DNA at stalled replication forks, which arise in vivo from mismatched or misaligned primer ends. These misaligned primers can be extended by PolIV. Exhibits no 3'-5' exonuclease (proofreading) activity. May be involved in translesional synthesis, in conjunction with the beta clamp from PolIII.</text>
</comment>
<feature type="region of interest" description="Disordered" evidence="3">
    <location>
        <begin position="414"/>
        <end position="436"/>
    </location>
</feature>
<dbReference type="EMBL" id="JABXYR010000001">
    <property type="protein sequence ID" value="NWO23207.1"/>
    <property type="molecule type" value="Genomic_DNA"/>
</dbReference>
<dbReference type="GO" id="GO:0006261">
    <property type="term" value="P:DNA-templated DNA replication"/>
    <property type="evidence" value="ECO:0007669"/>
    <property type="project" value="UniProtKB-UniRule"/>
</dbReference>
<keyword evidence="2" id="KW-0460">Magnesium</keyword>
<dbReference type="Gene3D" id="3.30.70.270">
    <property type="match status" value="1"/>
</dbReference>
<dbReference type="GO" id="GO:0006281">
    <property type="term" value="P:DNA repair"/>
    <property type="evidence" value="ECO:0007669"/>
    <property type="project" value="UniProtKB-UniRule"/>
</dbReference>
<protein>
    <recommendedName>
        <fullName evidence="2">DNA polymerase IV</fullName>
        <shortName evidence="2">Pol IV</shortName>
        <ecNumber evidence="2">2.7.7.7</ecNumber>
    </recommendedName>
</protein>
<keyword evidence="2" id="KW-0515">Mutator protein</keyword>
<keyword evidence="2" id="KW-0963">Cytoplasm</keyword>
<evidence type="ECO:0000259" key="4">
    <source>
        <dbReference type="PROSITE" id="PS50173"/>
    </source>
</evidence>
<proteinExistence type="inferred from homology"/>
<dbReference type="Gene3D" id="1.10.150.20">
    <property type="entry name" value="5' to 3' exonuclease, C-terminal subdomain"/>
    <property type="match status" value="1"/>
</dbReference>
<dbReference type="InterPro" id="IPR036775">
    <property type="entry name" value="DNA_pol_Y-fam_lit_finger_sf"/>
</dbReference>
<feature type="binding site" evidence="2">
    <location>
        <position position="107"/>
    </location>
    <ligand>
        <name>Mg(2+)</name>
        <dbReference type="ChEBI" id="CHEBI:18420"/>
    </ligand>
</feature>
<comment type="similarity">
    <text evidence="1 2">Belongs to the DNA polymerase type-Y family.</text>
</comment>
<dbReference type="RefSeq" id="WP_178978381.1">
    <property type="nucleotide sequence ID" value="NZ_JABXYR010000001.1"/>
</dbReference>
<dbReference type="SUPFAM" id="SSF56672">
    <property type="entry name" value="DNA/RNA polymerases"/>
    <property type="match status" value="1"/>
</dbReference>
<feature type="compositionally biased region" description="Acidic residues" evidence="3">
    <location>
        <begin position="424"/>
        <end position="436"/>
    </location>
</feature>
<dbReference type="GO" id="GO:0005829">
    <property type="term" value="C:cytosol"/>
    <property type="evidence" value="ECO:0007669"/>
    <property type="project" value="TreeGrafter"/>
</dbReference>
<dbReference type="InterPro" id="IPR043128">
    <property type="entry name" value="Rev_trsase/Diguanyl_cyclase"/>
</dbReference>
<keyword evidence="6" id="KW-1185">Reference proteome</keyword>